<dbReference type="Pfam" id="PF11583">
    <property type="entry name" value="AurF"/>
    <property type="match status" value="1"/>
</dbReference>
<evidence type="ECO:0000313" key="1">
    <source>
        <dbReference type="EMBL" id="VFR31603.1"/>
    </source>
</evidence>
<dbReference type="EMBL" id="CAADHZ010000024">
    <property type="protein sequence ID" value="VFR31603.1"/>
    <property type="molecule type" value="Genomic_DNA"/>
</dbReference>
<evidence type="ECO:0000313" key="2">
    <source>
        <dbReference type="EMBL" id="VFR36019.1"/>
    </source>
</evidence>
<dbReference type="Gene3D" id="1.10.620.20">
    <property type="entry name" value="Ribonucleotide Reductase, subunit A"/>
    <property type="match status" value="1"/>
</dbReference>
<evidence type="ECO:0008006" key="3">
    <source>
        <dbReference type="Google" id="ProtNLM"/>
    </source>
</evidence>
<organism evidence="1">
    <name type="scientific">plant metagenome</name>
    <dbReference type="NCBI Taxonomy" id="1297885"/>
    <lineage>
        <taxon>unclassified sequences</taxon>
        <taxon>metagenomes</taxon>
        <taxon>organismal metagenomes</taxon>
    </lineage>
</organism>
<sequence length="321" mass="36579">MIAMPQPASAVLERDVMQRLALSWDDRVAVRKPRLPLDQYYDPRIPDFPIALIPFCRDPAFQQELDGAADAARLRYLAATWIAYNERVIFIEDDIVQPLCGLLRRGVLPGVDEALLQRIIAQVQVDEQFHTLMCLEVCQSARNRHALHDYRLPEPLLGKRLRDRLARVREAGGTRQDEALMRLAYATISEATIHDYLKALSSDTSIQPLNRAHTDLHRRDETAHGAIFLQLARSVYLHLNDGAQARLREHLNHALADSVEIDLGFWASTLPYLRDRDWSPFLTHVESALAGRQVGRDYTGLLVLLDELGIRDRLAFAFPRP</sequence>
<name>A0A484Q0C1_9ZZZZ</name>
<dbReference type="AlphaFoldDB" id="A0A484Q0C1"/>
<dbReference type="GO" id="GO:0016491">
    <property type="term" value="F:oxidoreductase activity"/>
    <property type="evidence" value="ECO:0007669"/>
    <property type="project" value="InterPro"/>
</dbReference>
<dbReference type="EMBL" id="CAADIB010000016">
    <property type="protein sequence ID" value="VFR36019.1"/>
    <property type="molecule type" value="Genomic_DNA"/>
</dbReference>
<accession>A0A484Q0C1</accession>
<proteinExistence type="predicted"/>
<protein>
    <recommendedName>
        <fullName evidence="3">p-aminobenzoate N-oxygenase AurF</fullName>
    </recommendedName>
</protein>
<reference evidence="1" key="1">
    <citation type="submission" date="2019-03" db="EMBL/GenBank/DDBJ databases">
        <authorList>
            <person name="Danneels B."/>
        </authorList>
    </citation>
    <scope>NUCLEOTIDE SEQUENCE</scope>
</reference>
<gene>
    <name evidence="1" type="ORF">ANDO1_2975</name>
    <name evidence="2" type="ORF">ANDO2_2837</name>
</gene>
<dbReference type="InterPro" id="IPR025859">
    <property type="entry name" value="AurF/CmlI"/>
</dbReference>
<dbReference type="InterPro" id="IPR012348">
    <property type="entry name" value="RNR-like"/>
</dbReference>